<evidence type="ECO:0000313" key="3">
    <source>
        <dbReference type="EMBL" id="RVT93474.1"/>
    </source>
</evidence>
<dbReference type="RefSeq" id="WP_127742121.1">
    <property type="nucleotide sequence ID" value="NZ_SACN01000001.1"/>
</dbReference>
<dbReference type="Proteomes" id="UP000282971">
    <property type="component" value="Unassembled WGS sequence"/>
</dbReference>
<dbReference type="OrthoDB" id="9814788at2"/>
<dbReference type="Pfam" id="PF05378">
    <property type="entry name" value="Hydant_A_N"/>
    <property type="match status" value="1"/>
</dbReference>
<comment type="caution">
    <text evidence="3">The sequence shown here is derived from an EMBL/GenBank/DDBJ whole genome shotgun (WGS) entry which is preliminary data.</text>
</comment>
<dbReference type="InterPro" id="IPR043129">
    <property type="entry name" value="ATPase_NBD"/>
</dbReference>
<dbReference type="PANTHER" id="PTHR11365:SF10">
    <property type="entry name" value="HYDANTOINASE_OXOPROLINASE"/>
    <property type="match status" value="1"/>
</dbReference>
<dbReference type="SUPFAM" id="SSF53067">
    <property type="entry name" value="Actin-like ATPase domain"/>
    <property type="match status" value="1"/>
</dbReference>
<dbReference type="InterPro" id="IPR002821">
    <property type="entry name" value="Hydantoinase_A"/>
</dbReference>
<dbReference type="Gene3D" id="3.30.420.40">
    <property type="match status" value="1"/>
</dbReference>
<keyword evidence="4" id="KW-1185">Reference proteome</keyword>
<dbReference type="EMBL" id="SACN01000001">
    <property type="protein sequence ID" value="RVT93474.1"/>
    <property type="molecule type" value="Genomic_DNA"/>
</dbReference>
<feature type="domain" description="Hydantoinase/oxoprolinase N-terminal" evidence="2">
    <location>
        <begin position="3"/>
        <end position="172"/>
    </location>
</feature>
<dbReference type="PANTHER" id="PTHR11365">
    <property type="entry name" value="5-OXOPROLINASE RELATED"/>
    <property type="match status" value="1"/>
</dbReference>
<feature type="domain" description="Hydantoinase A/oxoprolinase" evidence="1">
    <location>
        <begin position="192"/>
        <end position="393"/>
    </location>
</feature>
<evidence type="ECO:0000313" key="4">
    <source>
        <dbReference type="Proteomes" id="UP000282971"/>
    </source>
</evidence>
<evidence type="ECO:0000259" key="2">
    <source>
        <dbReference type="Pfam" id="PF05378"/>
    </source>
</evidence>
<dbReference type="AlphaFoldDB" id="A0A437M7K3"/>
<dbReference type="InterPro" id="IPR008040">
    <property type="entry name" value="Hydant_A_N"/>
</dbReference>
<proteinExistence type="predicted"/>
<evidence type="ECO:0000259" key="1">
    <source>
        <dbReference type="Pfam" id="PF01968"/>
    </source>
</evidence>
<dbReference type="Pfam" id="PF01968">
    <property type="entry name" value="Hydantoinase_A"/>
    <property type="match status" value="1"/>
</dbReference>
<sequence>MSRIGIDVGGTHTDAVLIDGSRVLGAVKTGTTADVLSGVRTALSKLLDQTGCERSAISAVVIGTTHFTNAVIERRALEKVGALRIGLPASASVPPFSAWPSDLVAEVRGQAHMVAGGHEYDGRPIVDLDRVAIRDAARRMADAGLQSVAITSVFSPLTNAFEKEAEEIIAAEMPGASITLSHQLGRIGLLERENVAVLNASLQQLARKTVAAFGEAMRESGIEAPFFLTQNDGTIMPATMAMRYPVWCFASGPTNSMRGAAFLSGLEDAVVVDVGGTTSDIGYLTSGFPREANSAVDIGGVRTLFRMPDLLSIALGGGTEISTDGARIGPKSVGFRLVEKGLVFGGDTLTSTDIACAAGRIDLGDRSLVKHLAPELVARTLERMGNMIAEGVDRMKTEAGDVKLLAVGGGSFLIPDHVEGCAEVIRVEHHAVANAVGAAIAQASGEVDQIFSNLSREQAIHTAREDAEGRALAAGAAPGSLKVVDMEDMPLSYLPGDARRVRIRVVGEIAA</sequence>
<gene>
    <name evidence="3" type="ORF">EOD43_06250</name>
</gene>
<dbReference type="GO" id="GO:0016787">
    <property type="term" value="F:hydrolase activity"/>
    <property type="evidence" value="ECO:0007669"/>
    <property type="project" value="InterPro"/>
</dbReference>
<protein>
    <submittedName>
        <fullName evidence="3">Hydantoinase/oxoprolinase family protein</fullName>
    </submittedName>
</protein>
<reference evidence="3 4" key="1">
    <citation type="submission" date="2019-01" db="EMBL/GenBank/DDBJ databases">
        <authorList>
            <person name="Chen W.-M."/>
        </authorList>
    </citation>
    <scope>NUCLEOTIDE SEQUENCE [LARGE SCALE GENOMIC DNA]</scope>
    <source>
        <strain evidence="3 4">CCP-7</strain>
    </source>
</reference>
<dbReference type="InterPro" id="IPR045079">
    <property type="entry name" value="Oxoprolinase-like"/>
</dbReference>
<name>A0A437M7K3_9SPHN</name>
<organism evidence="3 4">
    <name type="scientific">Sphingomonas crocodyli</name>
    <dbReference type="NCBI Taxonomy" id="1979270"/>
    <lineage>
        <taxon>Bacteria</taxon>
        <taxon>Pseudomonadati</taxon>
        <taxon>Pseudomonadota</taxon>
        <taxon>Alphaproteobacteria</taxon>
        <taxon>Sphingomonadales</taxon>
        <taxon>Sphingomonadaceae</taxon>
        <taxon>Sphingomonas</taxon>
    </lineage>
</organism>
<accession>A0A437M7K3</accession>